<feature type="chain" id="PRO_5035321226" description="Cytochrome c domain-containing protein" evidence="1">
    <location>
        <begin position="31"/>
        <end position="401"/>
    </location>
</feature>
<feature type="signal peptide" evidence="1">
    <location>
        <begin position="1"/>
        <end position="30"/>
    </location>
</feature>
<proteinExistence type="predicted"/>
<dbReference type="KEGG" id="npy:NPRO_05590"/>
<organism evidence="2 3">
    <name type="scientific">Candidatus Nitrosymbiomonas proteolyticus</name>
    <dbReference type="NCBI Taxonomy" id="2608984"/>
    <lineage>
        <taxon>Bacteria</taxon>
        <taxon>Bacillati</taxon>
        <taxon>Armatimonadota</taxon>
        <taxon>Armatimonadota incertae sedis</taxon>
        <taxon>Candidatus Nitrosymbiomonas</taxon>
    </lineage>
</organism>
<protein>
    <recommendedName>
        <fullName evidence="4">Cytochrome c domain-containing protein</fullName>
    </recommendedName>
</protein>
<keyword evidence="1" id="KW-0732">Signal</keyword>
<dbReference type="AlphaFoldDB" id="A0A809SDE7"/>
<gene>
    <name evidence="2" type="ORF">NPRO_05590</name>
</gene>
<accession>A0A809SDE7</accession>
<name>A0A809SDE7_9BACT</name>
<evidence type="ECO:0008006" key="4">
    <source>
        <dbReference type="Google" id="ProtNLM"/>
    </source>
</evidence>
<dbReference type="EMBL" id="AP021858">
    <property type="protein sequence ID" value="BBO22964.1"/>
    <property type="molecule type" value="Genomic_DNA"/>
</dbReference>
<evidence type="ECO:0000313" key="2">
    <source>
        <dbReference type="EMBL" id="BBO22964.1"/>
    </source>
</evidence>
<evidence type="ECO:0000256" key="1">
    <source>
        <dbReference type="SAM" id="SignalP"/>
    </source>
</evidence>
<reference evidence="2" key="1">
    <citation type="journal article" name="DNA Res.">
        <title>The physiological potential of anammox bacteria as revealed by their core genome structure.</title>
        <authorList>
            <person name="Okubo T."/>
            <person name="Toyoda A."/>
            <person name="Fukuhara K."/>
            <person name="Uchiyama I."/>
            <person name="Harigaya Y."/>
            <person name="Kuroiwa M."/>
            <person name="Suzuki T."/>
            <person name="Murakami Y."/>
            <person name="Suwa Y."/>
            <person name="Takami H."/>
        </authorList>
    </citation>
    <scope>NUCLEOTIDE SEQUENCE</scope>
    <source>
        <strain evidence="2">317325-2</strain>
    </source>
</reference>
<dbReference type="Proteomes" id="UP000662873">
    <property type="component" value="Chromosome"/>
</dbReference>
<sequence>MSRLISGLVASALAAAPAIVLLLAPSSASAVPAWSRKYQMACTVCHFGGTNKLTPFGRDFLWRGQRMQGSGDEEMSDSDFKMADYMSFASKVRLMSEKDASPSTEFDVEALSIYSGGPVDKNFSYFFEFYLHERGKESNSGGTGTVDTATREKLAEAYLFYNSDPDADTYWFARAGSWTPRVIHTASTGGRLSVSRPNILNDNAGGNLYTPRDRFYGATVGFVSKGKVFSEFGVTNGGGGNARPNQPENNQPKDFFGTVETVLDDEGSTLGFYAYSGEYPVTTPTAFSDKFTRYGFVGALNRENHVLSGGYFFGENDLSGGGNRQPSGYFIEGGINSNPETTWFGRYDYTDFDLGTTKKGFTVGVSRRLSNVGRFVVEVSDMKVSGSSNTQKLTFELNWLF</sequence>
<evidence type="ECO:0000313" key="3">
    <source>
        <dbReference type="Proteomes" id="UP000662873"/>
    </source>
</evidence>